<organism evidence="1 2">
    <name type="scientific">Xylanibacter ruminicola</name>
    <name type="common">Prevotella ruminicola</name>
    <dbReference type="NCBI Taxonomy" id="839"/>
    <lineage>
        <taxon>Bacteria</taxon>
        <taxon>Pseudomonadati</taxon>
        <taxon>Bacteroidota</taxon>
        <taxon>Bacteroidia</taxon>
        <taxon>Bacteroidales</taxon>
        <taxon>Prevotellaceae</taxon>
        <taxon>Xylanibacter</taxon>
    </lineage>
</organism>
<protein>
    <submittedName>
        <fullName evidence="1">Uncharacterized protein</fullName>
    </submittedName>
</protein>
<sequence>MKQDKNTCCSTHERLTSEGYAPEQVLQSRAKISVSENGKRYLLATSGKEESVVYAVDGNIVTEGQRCDKLVLVRRTAKDVTPEQWTESFVELKGVDTNHAIDQLRQTLKKAIFKHPSNDDVRARIVAQSFPSNKSNPAMEKAKQEFRKDYNCDLRGMKTGQEDKL</sequence>
<reference evidence="1" key="1">
    <citation type="submission" date="2019-04" db="EMBL/GenBank/DDBJ databases">
        <title>Evolution of Biomass-Degrading Anaerobic Consortia Revealed by Metagenomics.</title>
        <authorList>
            <person name="Peng X."/>
        </authorList>
    </citation>
    <scope>NUCLEOTIDE SEQUENCE</scope>
    <source>
        <strain evidence="1">SIG140</strain>
    </source>
</reference>
<evidence type="ECO:0000313" key="1">
    <source>
        <dbReference type="EMBL" id="MBE6270733.1"/>
    </source>
</evidence>
<name>A0A9D5P4M3_XYLRU</name>
<accession>A0A9D5P4M3</accession>
<comment type="caution">
    <text evidence="1">The sequence shown here is derived from an EMBL/GenBank/DDBJ whole genome shotgun (WGS) entry which is preliminary data.</text>
</comment>
<gene>
    <name evidence="1" type="ORF">E7101_07265</name>
</gene>
<proteinExistence type="predicted"/>
<dbReference type="EMBL" id="SUYC01000007">
    <property type="protein sequence ID" value="MBE6270733.1"/>
    <property type="molecule type" value="Genomic_DNA"/>
</dbReference>
<dbReference type="AlphaFoldDB" id="A0A9D5P4M3"/>
<dbReference type="Proteomes" id="UP000806522">
    <property type="component" value="Unassembled WGS sequence"/>
</dbReference>
<evidence type="ECO:0000313" key="2">
    <source>
        <dbReference type="Proteomes" id="UP000806522"/>
    </source>
</evidence>